<keyword evidence="1" id="KW-0812">Transmembrane</keyword>
<feature type="transmembrane region" description="Helical" evidence="1">
    <location>
        <begin position="27"/>
        <end position="47"/>
    </location>
</feature>
<evidence type="ECO:0000256" key="1">
    <source>
        <dbReference type="SAM" id="Phobius"/>
    </source>
</evidence>
<name>A0A1I1DAB6_9FLAO</name>
<accession>A0A1I1DAB6</accession>
<organism evidence="2 3">
    <name type="scientific">Zunongwangia mangrovi</name>
    <dbReference type="NCBI Taxonomy" id="1334022"/>
    <lineage>
        <taxon>Bacteria</taxon>
        <taxon>Pseudomonadati</taxon>
        <taxon>Bacteroidota</taxon>
        <taxon>Flavobacteriia</taxon>
        <taxon>Flavobacteriales</taxon>
        <taxon>Flavobacteriaceae</taxon>
        <taxon>Zunongwangia</taxon>
    </lineage>
</organism>
<keyword evidence="1" id="KW-0472">Membrane</keyword>
<evidence type="ECO:0000313" key="2">
    <source>
        <dbReference type="EMBL" id="SFB71885.1"/>
    </source>
</evidence>
<sequence>MKFLIAFIAQKNVAQNLQYGSQLRIEFLIILIAFCVFLVCMFFAHLVQRFNQAMHFQQRIDNRFRQNIKHQNLINNYHIQQYSVELYYEKRPKFWELVLSNTPLMEVLWFDENDYNTFFVLPMSHEEIKASQNTQS</sequence>
<dbReference type="STRING" id="1334022.SAMN04487907_101244"/>
<protein>
    <submittedName>
        <fullName evidence="2">Uncharacterized protein</fullName>
    </submittedName>
</protein>
<keyword evidence="1" id="KW-1133">Transmembrane helix</keyword>
<dbReference type="EMBL" id="FOKV01000001">
    <property type="protein sequence ID" value="SFB71885.1"/>
    <property type="molecule type" value="Genomic_DNA"/>
</dbReference>
<dbReference type="Proteomes" id="UP000199438">
    <property type="component" value="Unassembled WGS sequence"/>
</dbReference>
<keyword evidence="3" id="KW-1185">Reference proteome</keyword>
<evidence type="ECO:0000313" key="3">
    <source>
        <dbReference type="Proteomes" id="UP000199438"/>
    </source>
</evidence>
<gene>
    <name evidence="2" type="ORF">SAMN04487907_101244</name>
</gene>
<proteinExistence type="predicted"/>
<dbReference type="AlphaFoldDB" id="A0A1I1DAB6"/>
<reference evidence="3" key="1">
    <citation type="submission" date="2016-10" db="EMBL/GenBank/DDBJ databases">
        <authorList>
            <person name="Varghese N."/>
            <person name="Submissions S."/>
        </authorList>
    </citation>
    <scope>NUCLEOTIDE SEQUENCE [LARGE SCALE GENOMIC DNA]</scope>
    <source>
        <strain evidence="3">DSM 24499</strain>
    </source>
</reference>